<dbReference type="FunFam" id="2.60.40.10:FF:000495">
    <property type="entry name" value="Periplasmic beta-glucosidase"/>
    <property type="match status" value="1"/>
</dbReference>
<keyword evidence="7" id="KW-1185">Reference proteome</keyword>
<keyword evidence="3" id="KW-0119">Carbohydrate metabolism</keyword>
<dbReference type="PRINTS" id="PR00133">
    <property type="entry name" value="GLHYDRLASE3"/>
</dbReference>
<dbReference type="HOGENOM" id="CLU_004542_4_1_9"/>
<sequence length="746" mass="81949">MEKDIKKLISQMTLEEKAAMLSGSDSWHTAAVDRLGIPSVMMADGPHGLRRETGVRGESYPATCFPTGSALACSWDRALITRLGSALADECRSQGISIILGPAVNIKRSPLCGRNFEYYSEDPYLSSQTASAYIKGVQSKGVGTSLKHFAANNKETDRMTTDTVVDERTLREIYLASFETAVIEAKPWTVMCAYNKLNGEFCSENRYLLTDILRKEWGFEGMVVSDWGAVNERDDGVLAGLDLEMPTSFGVNTQKIIDAVKSGKIPAEALDRAVGHVLSLVLKCIEAKKSFPHTKTFTDSEHHALAREIASQCMVLLKNDGTLPLKKTGRLAVIGQFAKKPRYQGGGSSHIHPTMLDIPLDEIKKSAPGLTVLYSDGYDLSDETGAPDPALIDEAVKTAESADAAVIFAGLPDSFESEGYDRRHMKMPDSHNALIEAVSKVQKNTVVVLFNGSPVEMPWIGSVSAVLEGYLCGQASGGAAADILFGDVNPSGKLAETFPKKLSDNPSYLNFPGEKPNYVEYREGIFVGYRYYEKKQIAPLFPFGHGLSYTTFEYRGIKTDKTEIGDGDTLTVQVTVANTGKRAGKETVQLYVRDVESSIMRPFKELRGFEKVELEPGEEKTVSFTLSKRDFAYYDTELNSFEVESGTFEILAGGSSADTPLCQTVVYHSGAVRKPKYNKLTQIGEIAKNPAATALLQEFLAKFGLNIDIKALSQWIYEMPLRNIYLTGINIPQEEFDNLIEKLNNL</sequence>
<evidence type="ECO:0000259" key="5">
    <source>
        <dbReference type="SMART" id="SM01217"/>
    </source>
</evidence>
<dbReference type="InterPro" id="IPR050288">
    <property type="entry name" value="Cellulose_deg_GH3"/>
</dbReference>
<dbReference type="Gene3D" id="3.20.20.300">
    <property type="entry name" value="Glycoside hydrolase, family 3, N-terminal domain"/>
    <property type="match status" value="1"/>
</dbReference>
<dbReference type="GO" id="GO:0005975">
    <property type="term" value="P:carbohydrate metabolic process"/>
    <property type="evidence" value="ECO:0007669"/>
    <property type="project" value="InterPro"/>
</dbReference>
<dbReference type="Gene3D" id="2.60.40.10">
    <property type="entry name" value="Immunoglobulins"/>
    <property type="match status" value="1"/>
</dbReference>
<dbReference type="GO" id="GO:0008422">
    <property type="term" value="F:beta-glucosidase activity"/>
    <property type="evidence" value="ECO:0007669"/>
    <property type="project" value="UniProtKB-EC"/>
</dbReference>
<dbReference type="Pfam" id="PF00933">
    <property type="entry name" value="Glyco_hydro_3"/>
    <property type="match status" value="1"/>
</dbReference>
<dbReference type="EMBL" id="LM995447">
    <property type="protein sequence ID" value="CDZ23271.1"/>
    <property type="molecule type" value="Genomic_DNA"/>
</dbReference>
<evidence type="ECO:0000256" key="2">
    <source>
        <dbReference type="ARBA" id="ARBA00022801"/>
    </source>
</evidence>
<name>A0A078KI92_9FIRM</name>
<dbReference type="KEGG" id="ccel:CCDG5_0127"/>
<dbReference type="STRING" id="29343.CCDG5_0127"/>
<dbReference type="PANTHER" id="PTHR42715">
    <property type="entry name" value="BETA-GLUCOSIDASE"/>
    <property type="match status" value="1"/>
</dbReference>
<reference evidence="7" key="1">
    <citation type="submission" date="2014-07" db="EMBL/GenBank/DDBJ databases">
        <authorList>
            <person name="Wibberg D."/>
        </authorList>
    </citation>
    <scope>NUCLEOTIDE SEQUENCE [LARGE SCALE GENOMIC DNA]</scope>
    <source>
        <strain evidence="7">DG5</strain>
    </source>
</reference>
<dbReference type="InterPro" id="IPR017853">
    <property type="entry name" value="GH"/>
</dbReference>
<dbReference type="InterPro" id="IPR019800">
    <property type="entry name" value="Glyco_hydro_3_AS"/>
</dbReference>
<dbReference type="InterPro" id="IPR036962">
    <property type="entry name" value="Glyco_hydro_3_N_sf"/>
</dbReference>
<keyword evidence="4 6" id="KW-0326">Glycosidase</keyword>
<evidence type="ECO:0000256" key="1">
    <source>
        <dbReference type="ARBA" id="ARBA00005336"/>
    </source>
</evidence>
<dbReference type="PANTHER" id="PTHR42715:SF10">
    <property type="entry name" value="BETA-GLUCOSIDASE"/>
    <property type="match status" value="1"/>
</dbReference>
<dbReference type="InterPro" id="IPR002772">
    <property type="entry name" value="Glyco_hydro_3_C"/>
</dbReference>
<dbReference type="OrthoDB" id="98455at2"/>
<evidence type="ECO:0000313" key="7">
    <source>
        <dbReference type="Proteomes" id="UP000032431"/>
    </source>
</evidence>
<evidence type="ECO:0000256" key="3">
    <source>
        <dbReference type="ARBA" id="ARBA00023277"/>
    </source>
</evidence>
<keyword evidence="2 4" id="KW-0378">Hydrolase</keyword>
<dbReference type="PATRIC" id="fig|29343.3.peg.130"/>
<dbReference type="InterPro" id="IPR026891">
    <property type="entry name" value="Fn3-like"/>
</dbReference>
<dbReference type="InterPro" id="IPR036881">
    <property type="entry name" value="Glyco_hydro_3_C_sf"/>
</dbReference>
<accession>A0A078KI92</accession>
<protein>
    <submittedName>
        <fullName evidence="6">Thermostable beta-glucosidase B</fullName>
        <ecNumber evidence="6">3.2.1.21</ecNumber>
    </submittedName>
</protein>
<organism evidence="6 7">
    <name type="scientific">[Clostridium] cellulosi</name>
    <dbReference type="NCBI Taxonomy" id="29343"/>
    <lineage>
        <taxon>Bacteria</taxon>
        <taxon>Bacillati</taxon>
        <taxon>Bacillota</taxon>
        <taxon>Clostridia</taxon>
        <taxon>Eubacteriales</taxon>
        <taxon>Oscillospiraceae</taxon>
        <taxon>Oscillospiraceae incertae sedis</taxon>
    </lineage>
</organism>
<dbReference type="InterPro" id="IPR013783">
    <property type="entry name" value="Ig-like_fold"/>
</dbReference>
<comment type="similarity">
    <text evidence="1 4">Belongs to the glycosyl hydrolase 3 family.</text>
</comment>
<dbReference type="PROSITE" id="PS00775">
    <property type="entry name" value="GLYCOSYL_HYDROL_F3"/>
    <property type="match status" value="1"/>
</dbReference>
<dbReference type="AlphaFoldDB" id="A0A078KI92"/>
<dbReference type="EC" id="3.2.1.21" evidence="6"/>
<dbReference type="SUPFAM" id="SSF51445">
    <property type="entry name" value="(Trans)glycosidases"/>
    <property type="match status" value="1"/>
</dbReference>
<gene>
    <name evidence="6" type="primary">bglB</name>
    <name evidence="6" type="ORF">CCDG5_0127</name>
</gene>
<dbReference type="Gene3D" id="3.40.50.1700">
    <property type="entry name" value="Glycoside hydrolase family 3 C-terminal domain"/>
    <property type="match status" value="1"/>
</dbReference>
<dbReference type="Proteomes" id="UP000032431">
    <property type="component" value="Chromosome I"/>
</dbReference>
<feature type="domain" description="Fibronectin type III-like" evidence="5">
    <location>
        <begin position="586"/>
        <end position="656"/>
    </location>
</feature>
<dbReference type="SMART" id="SM01217">
    <property type="entry name" value="Fn3_like"/>
    <property type="match status" value="1"/>
</dbReference>
<dbReference type="InterPro" id="IPR001764">
    <property type="entry name" value="Glyco_hydro_3_N"/>
</dbReference>
<dbReference type="SUPFAM" id="SSF52279">
    <property type="entry name" value="Beta-D-glucan exohydrolase, C-terminal domain"/>
    <property type="match status" value="1"/>
</dbReference>
<proteinExistence type="inferred from homology"/>
<evidence type="ECO:0000313" key="6">
    <source>
        <dbReference type="EMBL" id="CDZ23271.1"/>
    </source>
</evidence>
<dbReference type="Pfam" id="PF01915">
    <property type="entry name" value="Glyco_hydro_3_C"/>
    <property type="match status" value="1"/>
</dbReference>
<evidence type="ECO:0000256" key="4">
    <source>
        <dbReference type="RuleBase" id="RU361161"/>
    </source>
</evidence>
<dbReference type="Pfam" id="PF14310">
    <property type="entry name" value="Fn3-like"/>
    <property type="match status" value="1"/>
</dbReference>